<dbReference type="Gene3D" id="3.30.2410.10">
    <property type="entry name" value="Hect, E3 ligase catalytic domain"/>
    <property type="match status" value="1"/>
</dbReference>
<keyword evidence="3" id="KW-0808">Transferase</keyword>
<feature type="repeat" description="RCC1" evidence="7">
    <location>
        <begin position="1"/>
        <end position="50"/>
    </location>
</feature>
<keyword evidence="2" id="KW-0963">Cytoplasm</keyword>
<evidence type="ECO:0000256" key="1">
    <source>
        <dbReference type="ARBA" id="ARBA00004496"/>
    </source>
</evidence>
<evidence type="ECO:0000256" key="2">
    <source>
        <dbReference type="ARBA" id="ARBA00022490"/>
    </source>
</evidence>
<dbReference type="InterPro" id="IPR009091">
    <property type="entry name" value="RCC1/BLIP-II"/>
</dbReference>
<evidence type="ECO:0000256" key="8">
    <source>
        <dbReference type="SAM" id="MobiDB-lite"/>
    </source>
</evidence>
<dbReference type="PROSITE" id="PS50237">
    <property type="entry name" value="HECT"/>
    <property type="match status" value="1"/>
</dbReference>
<keyword evidence="12" id="KW-1185">Reference proteome</keyword>
<dbReference type="PANTHER" id="PTHR45622">
    <property type="entry name" value="UBIQUITIN-PROTEIN LIGASE E3A-RELATED"/>
    <property type="match status" value="1"/>
</dbReference>
<dbReference type="InterPro" id="IPR000569">
    <property type="entry name" value="HECT_dom"/>
</dbReference>
<comment type="subcellular location">
    <subcellularLocation>
        <location evidence="1">Cytoplasm</location>
    </subcellularLocation>
</comment>
<dbReference type="SUPFAM" id="SSF50985">
    <property type="entry name" value="RCC1/BLIP-II"/>
    <property type="match status" value="1"/>
</dbReference>
<feature type="repeat" description="RCC1" evidence="7">
    <location>
        <begin position="190"/>
        <end position="241"/>
    </location>
</feature>
<dbReference type="PROSITE" id="PS50030">
    <property type="entry name" value="UBA"/>
    <property type="match status" value="1"/>
</dbReference>
<evidence type="ECO:0000256" key="4">
    <source>
        <dbReference type="ARBA" id="ARBA00022737"/>
    </source>
</evidence>
<dbReference type="Proteomes" id="UP000708148">
    <property type="component" value="Unassembled WGS sequence"/>
</dbReference>
<dbReference type="InterPro" id="IPR015940">
    <property type="entry name" value="UBA"/>
</dbReference>
<feature type="domain" description="UBA" evidence="9">
    <location>
        <begin position="91"/>
        <end position="132"/>
    </location>
</feature>
<dbReference type="CDD" id="cd00078">
    <property type="entry name" value="HECTc"/>
    <property type="match status" value="1"/>
</dbReference>
<dbReference type="PRINTS" id="PR00633">
    <property type="entry name" value="RCCNDNSATION"/>
</dbReference>
<keyword evidence="4" id="KW-0677">Repeat</keyword>
<dbReference type="PROSITE" id="PS00626">
    <property type="entry name" value="RCC1_2"/>
    <property type="match status" value="1"/>
</dbReference>
<feature type="non-terminal residue" evidence="11">
    <location>
        <position position="1"/>
    </location>
</feature>
<protein>
    <submittedName>
        <fullName evidence="11">Uncharacterized protein</fullName>
    </submittedName>
</protein>
<accession>A0A8S1J3X9</accession>
<feature type="compositionally biased region" description="Basic and acidic residues" evidence="8">
    <location>
        <begin position="688"/>
        <end position="718"/>
    </location>
</feature>
<evidence type="ECO:0000313" key="11">
    <source>
        <dbReference type="EMBL" id="CAD7702397.1"/>
    </source>
</evidence>
<dbReference type="GO" id="GO:0061630">
    <property type="term" value="F:ubiquitin protein ligase activity"/>
    <property type="evidence" value="ECO:0007669"/>
    <property type="project" value="TreeGrafter"/>
</dbReference>
<organism evidence="11 12">
    <name type="scientific">Ostreobium quekettii</name>
    <dbReference type="NCBI Taxonomy" id="121088"/>
    <lineage>
        <taxon>Eukaryota</taxon>
        <taxon>Viridiplantae</taxon>
        <taxon>Chlorophyta</taxon>
        <taxon>core chlorophytes</taxon>
        <taxon>Ulvophyceae</taxon>
        <taxon>TCBD clade</taxon>
        <taxon>Bryopsidales</taxon>
        <taxon>Ostreobineae</taxon>
        <taxon>Ostreobiaceae</taxon>
        <taxon>Ostreobium</taxon>
    </lineage>
</organism>
<feature type="active site" description="Glycyl thioester intermediate" evidence="6">
    <location>
        <position position="1058"/>
    </location>
</feature>
<dbReference type="InterPro" id="IPR009060">
    <property type="entry name" value="UBA-like_sf"/>
</dbReference>
<dbReference type="SMART" id="SM00119">
    <property type="entry name" value="HECTc"/>
    <property type="match status" value="1"/>
</dbReference>
<dbReference type="PANTHER" id="PTHR45622:SF60">
    <property type="entry name" value="UBIQUITIN-PROTEIN LIGASE E3A"/>
    <property type="match status" value="1"/>
</dbReference>
<reference evidence="11" key="1">
    <citation type="submission" date="2020-12" db="EMBL/GenBank/DDBJ databases">
        <authorList>
            <person name="Iha C."/>
        </authorList>
    </citation>
    <scope>NUCLEOTIDE SEQUENCE</scope>
</reference>
<feature type="region of interest" description="Disordered" evidence="8">
    <location>
        <begin position="619"/>
        <end position="674"/>
    </location>
</feature>
<dbReference type="OrthoDB" id="8068875at2759"/>
<proteinExistence type="predicted"/>
<evidence type="ECO:0000259" key="9">
    <source>
        <dbReference type="PROSITE" id="PS50030"/>
    </source>
</evidence>
<evidence type="ECO:0000313" key="12">
    <source>
        <dbReference type="Proteomes" id="UP000708148"/>
    </source>
</evidence>
<evidence type="ECO:0000256" key="6">
    <source>
        <dbReference type="PROSITE-ProRule" id="PRU00104"/>
    </source>
</evidence>
<evidence type="ECO:0000256" key="5">
    <source>
        <dbReference type="ARBA" id="ARBA00022786"/>
    </source>
</evidence>
<evidence type="ECO:0000256" key="3">
    <source>
        <dbReference type="ARBA" id="ARBA00022679"/>
    </source>
</evidence>
<feature type="compositionally biased region" description="Basic and acidic residues" evidence="8">
    <location>
        <begin position="630"/>
        <end position="653"/>
    </location>
</feature>
<feature type="repeat" description="RCC1" evidence="7">
    <location>
        <begin position="242"/>
        <end position="309"/>
    </location>
</feature>
<dbReference type="InterPro" id="IPR000408">
    <property type="entry name" value="Reg_chr_condens"/>
</dbReference>
<dbReference type="Gene3D" id="1.10.8.10">
    <property type="entry name" value="DNA helicase RuvA subunit, C-terminal domain"/>
    <property type="match status" value="1"/>
</dbReference>
<dbReference type="FunFam" id="3.30.2410.10:FF:000003">
    <property type="entry name" value="probable E3 ubiquitin-protein ligase HERC4 isoform X1"/>
    <property type="match status" value="1"/>
</dbReference>
<sequence length="1090" mass="121524">VYGWGQNSYGQLGLGDRVERHTPSLVDALWALPVKQLASGDWHSTALTRSGFLFTWGCNQHGQLGLPPDAEHAALQSLSRTRESRRRLQKRVNQKFLTAMLDMGIQKEKAELALVETKNVGVEMAAEWLFSAPEGVIERHLEEERAVSTSEQRGSDVTEDKCVMVPKRVPLKCVRCIGAGGSHTVAVTAHAVYSWGAGERGQLGIGAFCNKELPLKVVALDGRDVEMVACGSQHTLFLTKDGSVYGTGSNDSGQLGCSGNNGAEVVCLSLPAKLNLPFNTVQQHRGRRNEPIVGTICAGGNASGFLTRSPDEIPDLPSVGLWDRMQDSIQAVREGNRDDTHECTSNMRSLVSAVEMVFGSAAALSATFGYKDRVGLDVYTLREVQKEILSLCDKRHVSDPSQGQLKSIADLCSVSIVQAMSKAATQLIEDLYGHVKLLGTPERAQVLLAAAQHPLLLEQPFAKSLLPRLCSTILNSPSATRHLLVKWWAEYPGELLEEAVVKPLQCYVTKELMATKKLTVSVMNAIKVLSKVEESNDIGRKLPPEAFYNQLISEKMDVLDHYIAWRQSHDHPQRRPGQDGPFSFCSYPFLLDARAKSKLLHMEAKLQMEQTIAQSRMESVYGPFNRKNRKEPDDGRILPDRKAALKRDDAESSRRKKAGAGDPGKKQRPREGAGFRTLFVNMLTSRMNHHDGGGREGEGDEMDSRLLGREGPSEERLRRSGSLQLPRPEHSGIPATHSDMCILRIRRNHLTEDALDEIARQHRKDLFKPLRVHFIGEEGIDAGGVKKEFFQILVEKLLSVDYGMLAYQPESRTYWFNPMSLEHEDEFLLIGLVVGLAVYNGVLLDFPLPMALYKKLIGMDVGLREMEEMQPTVGKSLKQLLQYEGPGSIADVFYQSFSIDVNMFGEVKTIPLKPNGEDEMVTEENRREYTDLYVDYVLNKAVHNHFEAFSKGFRTICGGPAIHLFNAQELERLVCGNPFLDFEALERNARYEGGFKVESPAVRWLWEIVTDFTKDEKKLFLKFFTGSDRAPIGGLGNLKCIIQRDGTDSRKLPTSHTCFNTLLLPDYGSKALMRDRLRLAIMNAEGFGLE</sequence>
<dbReference type="SMART" id="SM00165">
    <property type="entry name" value="UBA"/>
    <property type="match status" value="1"/>
</dbReference>
<name>A0A8S1J3X9_9CHLO</name>
<feature type="region of interest" description="Disordered" evidence="8">
    <location>
        <begin position="686"/>
        <end position="734"/>
    </location>
</feature>
<dbReference type="Pfam" id="PF22562">
    <property type="entry name" value="UBA_7"/>
    <property type="match status" value="1"/>
</dbReference>
<dbReference type="AlphaFoldDB" id="A0A8S1J3X9"/>
<evidence type="ECO:0000256" key="7">
    <source>
        <dbReference type="PROSITE-ProRule" id="PRU00235"/>
    </source>
</evidence>
<keyword evidence="5 6" id="KW-0833">Ubl conjugation pathway</keyword>
<comment type="caution">
    <text evidence="11">The sequence shown here is derived from an EMBL/GenBank/DDBJ whole genome shotgun (WGS) entry which is preliminary data.</text>
</comment>
<evidence type="ECO:0000259" key="10">
    <source>
        <dbReference type="PROSITE" id="PS50237"/>
    </source>
</evidence>
<dbReference type="SUPFAM" id="SSF46934">
    <property type="entry name" value="UBA-like"/>
    <property type="match status" value="1"/>
</dbReference>
<dbReference type="PROSITE" id="PS50012">
    <property type="entry name" value="RCC1_3"/>
    <property type="match status" value="3"/>
</dbReference>
<feature type="compositionally biased region" description="Basic and acidic residues" evidence="8">
    <location>
        <begin position="663"/>
        <end position="673"/>
    </location>
</feature>
<dbReference type="Pfam" id="PF00632">
    <property type="entry name" value="HECT"/>
    <property type="match status" value="1"/>
</dbReference>
<dbReference type="EMBL" id="CAJHUC010001812">
    <property type="protein sequence ID" value="CAD7702397.1"/>
    <property type="molecule type" value="Genomic_DNA"/>
</dbReference>
<dbReference type="InterPro" id="IPR051709">
    <property type="entry name" value="Ub-ligase/GTPase-reg"/>
</dbReference>
<feature type="domain" description="HECT" evidence="10">
    <location>
        <begin position="762"/>
        <end position="1090"/>
    </location>
</feature>
<dbReference type="FunFam" id="3.30.2160.10:FF:000004">
    <property type="entry name" value="probable E3 ubiquitin-protein ligase HERC4 isoform X1"/>
    <property type="match status" value="1"/>
</dbReference>
<dbReference type="InterPro" id="IPR035983">
    <property type="entry name" value="Hect_E3_ubiquitin_ligase"/>
</dbReference>
<dbReference type="Gene3D" id="2.130.10.30">
    <property type="entry name" value="Regulator of chromosome condensation 1/beta-lactamase-inhibitor protein II"/>
    <property type="match status" value="2"/>
</dbReference>
<dbReference type="Gene3D" id="3.90.1750.10">
    <property type="entry name" value="Hect, E3 ligase catalytic domains"/>
    <property type="match status" value="1"/>
</dbReference>
<gene>
    <name evidence="11" type="ORF">OSTQU699_LOCUS7754</name>
</gene>
<dbReference type="Pfam" id="PF00415">
    <property type="entry name" value="RCC1"/>
    <property type="match status" value="3"/>
</dbReference>
<dbReference type="SUPFAM" id="SSF56204">
    <property type="entry name" value="Hect, E3 ligase catalytic domain"/>
    <property type="match status" value="1"/>
</dbReference>
<dbReference type="GO" id="GO:0005737">
    <property type="term" value="C:cytoplasm"/>
    <property type="evidence" value="ECO:0007669"/>
    <property type="project" value="UniProtKB-SubCell"/>
</dbReference>
<dbReference type="Gene3D" id="3.30.2160.10">
    <property type="entry name" value="Hect, E3 ligase catalytic domain"/>
    <property type="match status" value="1"/>
</dbReference>